<gene>
    <name evidence="8" type="ORF">QNH46_04940</name>
</gene>
<dbReference type="Pfam" id="PF00877">
    <property type="entry name" value="NLPC_P60"/>
    <property type="match status" value="1"/>
</dbReference>
<dbReference type="InterPro" id="IPR038765">
    <property type="entry name" value="Papain-like_cys_pep_sf"/>
</dbReference>
<keyword evidence="4" id="KW-0788">Thiol protease</keyword>
<dbReference type="PROSITE" id="PS51935">
    <property type="entry name" value="NLPC_P60"/>
    <property type="match status" value="1"/>
</dbReference>
<protein>
    <submittedName>
        <fullName evidence="8">NlpC/P60 family protein</fullName>
    </submittedName>
</protein>
<accession>A0AA95KWT3</accession>
<dbReference type="Gene3D" id="3.90.1720.10">
    <property type="entry name" value="endopeptidase domain like (from Nostoc punctiforme)"/>
    <property type="match status" value="1"/>
</dbReference>
<organism evidence="8 9">
    <name type="scientific">Paenibacillus woosongensis</name>
    <dbReference type="NCBI Taxonomy" id="307580"/>
    <lineage>
        <taxon>Bacteria</taxon>
        <taxon>Bacillati</taxon>
        <taxon>Bacillota</taxon>
        <taxon>Bacilli</taxon>
        <taxon>Bacillales</taxon>
        <taxon>Paenibacillaceae</taxon>
        <taxon>Paenibacillus</taxon>
    </lineage>
</organism>
<dbReference type="KEGG" id="pwn:QNH46_04940"/>
<feature type="compositionally biased region" description="Polar residues" evidence="5">
    <location>
        <begin position="100"/>
        <end position="141"/>
    </location>
</feature>
<keyword evidence="6" id="KW-0472">Membrane</keyword>
<dbReference type="PANTHER" id="PTHR47053:SF1">
    <property type="entry name" value="MUREIN DD-ENDOPEPTIDASE MEPH-RELATED"/>
    <property type="match status" value="1"/>
</dbReference>
<evidence type="ECO:0000313" key="9">
    <source>
        <dbReference type="Proteomes" id="UP001177943"/>
    </source>
</evidence>
<reference evidence="8" key="1">
    <citation type="submission" date="2023-05" db="EMBL/GenBank/DDBJ databases">
        <title>Comparative genomics of Bacillaceae isolates and their secondary metabolite potential.</title>
        <authorList>
            <person name="Song L."/>
            <person name="Nielsen L.J."/>
            <person name="Mohite O."/>
            <person name="Xu X."/>
            <person name="Weber T."/>
            <person name="Kovacs A.T."/>
        </authorList>
    </citation>
    <scope>NUCLEOTIDE SEQUENCE</scope>
    <source>
        <strain evidence="8">B2_4</strain>
    </source>
</reference>
<dbReference type="Proteomes" id="UP001177943">
    <property type="component" value="Chromosome"/>
</dbReference>
<feature type="transmembrane region" description="Helical" evidence="6">
    <location>
        <begin position="361"/>
        <end position="384"/>
    </location>
</feature>
<comment type="similarity">
    <text evidence="1">Belongs to the peptidase C40 family.</text>
</comment>
<keyword evidence="6" id="KW-1133">Transmembrane helix</keyword>
<evidence type="ECO:0000256" key="3">
    <source>
        <dbReference type="ARBA" id="ARBA00022801"/>
    </source>
</evidence>
<dbReference type="RefSeq" id="WP_283927149.1">
    <property type="nucleotide sequence ID" value="NZ_CP126084.1"/>
</dbReference>
<evidence type="ECO:0000313" key="8">
    <source>
        <dbReference type="EMBL" id="WHX50020.1"/>
    </source>
</evidence>
<evidence type="ECO:0000256" key="6">
    <source>
        <dbReference type="SAM" id="Phobius"/>
    </source>
</evidence>
<keyword evidence="3" id="KW-0378">Hydrolase</keyword>
<dbReference type="SUPFAM" id="SSF54001">
    <property type="entry name" value="Cysteine proteinases"/>
    <property type="match status" value="1"/>
</dbReference>
<proteinExistence type="inferred from homology"/>
<evidence type="ECO:0000256" key="4">
    <source>
        <dbReference type="ARBA" id="ARBA00022807"/>
    </source>
</evidence>
<dbReference type="EMBL" id="CP126084">
    <property type="protein sequence ID" value="WHX50020.1"/>
    <property type="molecule type" value="Genomic_DNA"/>
</dbReference>
<dbReference type="InterPro" id="IPR051202">
    <property type="entry name" value="Peptidase_C40"/>
</dbReference>
<evidence type="ECO:0000259" key="7">
    <source>
        <dbReference type="PROSITE" id="PS51935"/>
    </source>
</evidence>
<feature type="domain" description="NlpC/P60" evidence="7">
    <location>
        <begin position="589"/>
        <end position="725"/>
    </location>
</feature>
<feature type="compositionally biased region" description="Polar residues" evidence="5">
    <location>
        <begin position="45"/>
        <end position="56"/>
    </location>
</feature>
<sequence>MKDIKTRTRVKTIKKLDRFSNLMEKAKPVDLRSKHRSSNRHESESTGSSVVHAQNQSVRAAKTTLRNGMRISSGVSKGAIRLLWKKRERLIGTEKEKETMPQQSGETSSGRRSGKQSGIQASKRSVVSDKQQTLSAHSTGVIQGRDNRQAIHSSSQTKRPLRLRKPVGGKYPLFSMTVTGKQRHIHQMVRARIVSRRLAQQPQAQAKSETQLNPMSKPVEKRVTTTNTLFKTTVRSRDKRSSLQPREMTIGRKRIPAPVCSSAHKLVKPHAGVSRRVKTGGKVTKVLSHSVKPIHQSNQEKGQVHNPTDRMKHKAREAQRAAFRLMTMHRSKQRLQAVARWNIRMIRVAAKMTAVLAKGMIALLGVSGTVIILLCIMMAVAAVVSSPFGIFVSSDNTDSDVLPLSDIVQDMDNEFAVRLEDIRRDAGSVDRVEIHYLGSADNTRIDNWMDVIAVFAVRTVMDSENGMDVATLDATRVDVIRSVFWDMNELDSYVETIEHRETITVEHEDGSTSEETITWYESVLHITVASHTAGQQADIYDFTIEQREIMHEMLSAEFRPLMFALLGKDMDVGLTTEQLEIVYHDLPKGEWGGEAVRLALTRLGDPYSQVLAGQDRYTDCSYLVQWVYRQLSIQLPRTAAEQARHCVDNGWTIRFEDLAPGDLVFWSYASNGRFMDITHVGIYAGNGKVVDASSTRGQVVYRNLFDADQQVLYGRPFQMNVQNVYS</sequence>
<keyword evidence="6" id="KW-0812">Transmembrane</keyword>
<evidence type="ECO:0000256" key="2">
    <source>
        <dbReference type="ARBA" id="ARBA00022670"/>
    </source>
</evidence>
<dbReference type="AlphaFoldDB" id="A0AA95KWT3"/>
<dbReference type="PANTHER" id="PTHR47053">
    <property type="entry name" value="MUREIN DD-ENDOPEPTIDASE MEPH-RELATED"/>
    <property type="match status" value="1"/>
</dbReference>
<feature type="region of interest" description="Disordered" evidence="5">
    <location>
        <begin position="25"/>
        <end position="56"/>
    </location>
</feature>
<evidence type="ECO:0000256" key="5">
    <source>
        <dbReference type="SAM" id="MobiDB-lite"/>
    </source>
</evidence>
<dbReference type="GO" id="GO:0006508">
    <property type="term" value="P:proteolysis"/>
    <property type="evidence" value="ECO:0007669"/>
    <property type="project" value="UniProtKB-KW"/>
</dbReference>
<evidence type="ECO:0000256" key="1">
    <source>
        <dbReference type="ARBA" id="ARBA00007074"/>
    </source>
</evidence>
<feature type="region of interest" description="Disordered" evidence="5">
    <location>
        <begin position="92"/>
        <end position="168"/>
    </location>
</feature>
<name>A0AA95KWT3_9BACL</name>
<dbReference type="GO" id="GO:0008234">
    <property type="term" value="F:cysteine-type peptidase activity"/>
    <property type="evidence" value="ECO:0007669"/>
    <property type="project" value="UniProtKB-KW"/>
</dbReference>
<dbReference type="InterPro" id="IPR000064">
    <property type="entry name" value="NLP_P60_dom"/>
</dbReference>
<keyword evidence="2" id="KW-0645">Protease</keyword>